<dbReference type="Pfam" id="PF00933">
    <property type="entry name" value="Glyco_hydro_3"/>
    <property type="match status" value="1"/>
</dbReference>
<feature type="domain" description="Fibronectin type III-like" evidence="7">
    <location>
        <begin position="385"/>
        <end position="459"/>
    </location>
</feature>
<dbReference type="RefSeq" id="XP_012211198.1">
    <property type="nucleotide sequence ID" value="XM_012355808.1"/>
</dbReference>
<dbReference type="Gene3D" id="3.20.20.300">
    <property type="entry name" value="Glycoside hydrolase, family 3, N-terminal domain"/>
    <property type="match status" value="1"/>
</dbReference>
<dbReference type="Pfam" id="PF14310">
    <property type="entry name" value="Fn3-like"/>
    <property type="match status" value="1"/>
</dbReference>
<dbReference type="Gene3D" id="2.60.40.10">
    <property type="entry name" value="Immunoglobulins"/>
    <property type="match status" value="1"/>
</dbReference>
<dbReference type="InterPro" id="IPR051915">
    <property type="entry name" value="Cellulose_Degrad_GH3"/>
</dbReference>
<dbReference type="InterPro" id="IPR001764">
    <property type="entry name" value="Glyco_hydro_3_N"/>
</dbReference>
<keyword evidence="9" id="KW-1185">Reference proteome</keyword>
<keyword evidence="5" id="KW-0378">Hydrolase</keyword>
<evidence type="ECO:0000313" key="9">
    <source>
        <dbReference type="Proteomes" id="UP000030745"/>
    </source>
</evidence>
<organism evidence="8 9">
    <name type="scientific">Saprolegnia parasitica (strain CBS 223.65)</name>
    <dbReference type="NCBI Taxonomy" id="695850"/>
    <lineage>
        <taxon>Eukaryota</taxon>
        <taxon>Sar</taxon>
        <taxon>Stramenopiles</taxon>
        <taxon>Oomycota</taxon>
        <taxon>Saprolegniomycetes</taxon>
        <taxon>Saprolegniales</taxon>
        <taxon>Saprolegniaceae</taxon>
        <taxon>Saprolegnia</taxon>
    </lineage>
</organism>
<dbReference type="Gene3D" id="3.40.50.1700">
    <property type="entry name" value="Glycoside hydrolase family 3 C-terminal domain"/>
    <property type="match status" value="1"/>
</dbReference>
<dbReference type="AlphaFoldDB" id="A0A067BIU1"/>
<dbReference type="GO" id="GO:0009251">
    <property type="term" value="P:glucan catabolic process"/>
    <property type="evidence" value="ECO:0007669"/>
    <property type="project" value="TreeGrafter"/>
</dbReference>
<evidence type="ECO:0000256" key="4">
    <source>
        <dbReference type="ARBA" id="ARBA00022729"/>
    </source>
</evidence>
<dbReference type="SUPFAM" id="SSF51445">
    <property type="entry name" value="(Trans)glycosidases"/>
    <property type="match status" value="1"/>
</dbReference>
<dbReference type="GO" id="GO:0008422">
    <property type="term" value="F:beta-glucosidase activity"/>
    <property type="evidence" value="ECO:0007669"/>
    <property type="project" value="UniProtKB-EC"/>
</dbReference>
<dbReference type="InterPro" id="IPR026891">
    <property type="entry name" value="Fn3-like"/>
</dbReference>
<name>A0A067BIU1_SAPPC</name>
<dbReference type="OMA" id="WPGYTGN"/>
<dbReference type="KEGG" id="spar:SPRG_21766"/>
<proteinExistence type="inferred from homology"/>
<accession>A0A067BIU1</accession>
<dbReference type="Pfam" id="PF01915">
    <property type="entry name" value="Glyco_hydro_3_C"/>
    <property type="match status" value="1"/>
</dbReference>
<dbReference type="Proteomes" id="UP000030745">
    <property type="component" value="Unassembled WGS sequence"/>
</dbReference>
<keyword evidence="4" id="KW-0732">Signal</keyword>
<dbReference type="EMBL" id="KK583499">
    <property type="protein sequence ID" value="KDO18093.1"/>
    <property type="molecule type" value="Genomic_DNA"/>
</dbReference>
<dbReference type="EC" id="3.2.1.21" evidence="3"/>
<dbReference type="SMART" id="SM01217">
    <property type="entry name" value="Fn3_like"/>
    <property type="match status" value="1"/>
</dbReference>
<evidence type="ECO:0000256" key="5">
    <source>
        <dbReference type="ARBA" id="ARBA00022801"/>
    </source>
</evidence>
<comment type="similarity">
    <text evidence="2">Belongs to the glycosyl hydrolase 3 family.</text>
</comment>
<evidence type="ECO:0000256" key="3">
    <source>
        <dbReference type="ARBA" id="ARBA00012744"/>
    </source>
</evidence>
<dbReference type="SUPFAM" id="SSF52279">
    <property type="entry name" value="Beta-D-glucan exohydrolase, C-terminal domain"/>
    <property type="match status" value="1"/>
</dbReference>
<gene>
    <name evidence="8" type="ORF">SPRG_21766</name>
</gene>
<dbReference type="VEuPathDB" id="FungiDB:SPRG_21766"/>
<sequence>MTQLSINQVLNSDLTLNEAQVEAYAKLGIGSYLNSPFAGGPKNAKYGWNATEWRDILGRIQAIHRKIDRHPILFGLDSVHGANYVANAVLFPHQINAGASFNRRLVKELGFYTARDTAAAGIPWIFGPILDVASHKAWPRVYETFGEDPFLVTQMASQIVHANASIVSHGPAIDSIGHLCGGWSLAWQGNGGNDMFPHGQSVLAALKTAVYVPTDMAEATRLAGQAAYTLVVLGEGPYAEKPGDIHDLALPDGQVAYVRALAATKTKLLLVLVEGRPRLLQGLPDLASAVLHAMLPGEMGGAAIASVLLGARTPVAGCPVTYYHRRNAGCNTNGLFGECAPEWAFGSGLSYTRFTYSDVSVLVGEHHALTITLAVQNTGDRDGDHVVLLFLRQEARRGNAPETKRLVFFEKLAVAAGSAKVVRAELRAKDWGIYTNEVGHGLEKHVSPGAYTLLVSEAADCAKGQCVRFRAGVHGTYTPTTTVQVAAQSHVASVLRYHMSL</sequence>
<reference evidence="8 9" key="1">
    <citation type="journal article" date="2013" name="PLoS Genet.">
        <title>Distinctive expansion of potential virulence genes in the genome of the oomycete fish pathogen Saprolegnia parasitica.</title>
        <authorList>
            <person name="Jiang R.H."/>
            <person name="de Bruijn I."/>
            <person name="Haas B.J."/>
            <person name="Belmonte R."/>
            <person name="Lobach L."/>
            <person name="Christie J."/>
            <person name="van den Ackerveken G."/>
            <person name="Bottin A."/>
            <person name="Bulone V."/>
            <person name="Diaz-Moreno S.M."/>
            <person name="Dumas B."/>
            <person name="Fan L."/>
            <person name="Gaulin E."/>
            <person name="Govers F."/>
            <person name="Grenville-Briggs L.J."/>
            <person name="Horner N.R."/>
            <person name="Levin J.Z."/>
            <person name="Mammella M."/>
            <person name="Meijer H.J."/>
            <person name="Morris P."/>
            <person name="Nusbaum C."/>
            <person name="Oome S."/>
            <person name="Phillips A.J."/>
            <person name="van Rooyen D."/>
            <person name="Rzeszutek E."/>
            <person name="Saraiva M."/>
            <person name="Secombes C.J."/>
            <person name="Seidl M.F."/>
            <person name="Snel B."/>
            <person name="Stassen J.H."/>
            <person name="Sykes S."/>
            <person name="Tripathy S."/>
            <person name="van den Berg H."/>
            <person name="Vega-Arreguin J.C."/>
            <person name="Wawra S."/>
            <person name="Young S.K."/>
            <person name="Zeng Q."/>
            <person name="Dieguez-Uribeondo J."/>
            <person name="Russ C."/>
            <person name="Tyler B.M."/>
            <person name="van West P."/>
        </authorList>
    </citation>
    <scope>NUCLEOTIDE SEQUENCE [LARGE SCALE GENOMIC DNA]</scope>
    <source>
        <strain evidence="8 9">CBS 223.65</strain>
    </source>
</reference>
<comment type="catalytic activity">
    <reaction evidence="1">
        <text>Hydrolysis of terminal, non-reducing beta-D-glucosyl residues with release of beta-D-glucose.</text>
        <dbReference type="EC" id="3.2.1.21"/>
    </reaction>
</comment>
<dbReference type="PANTHER" id="PTHR30620">
    <property type="entry name" value="PERIPLASMIC BETA-GLUCOSIDASE-RELATED"/>
    <property type="match status" value="1"/>
</dbReference>
<dbReference type="InterPro" id="IPR002772">
    <property type="entry name" value="Glyco_hydro_3_C"/>
</dbReference>
<dbReference type="InterPro" id="IPR013783">
    <property type="entry name" value="Ig-like_fold"/>
</dbReference>
<dbReference type="PANTHER" id="PTHR30620:SF16">
    <property type="entry name" value="LYSOSOMAL BETA GLUCOSIDASE"/>
    <property type="match status" value="1"/>
</dbReference>
<dbReference type="PRINTS" id="PR00133">
    <property type="entry name" value="GLHYDRLASE3"/>
</dbReference>
<dbReference type="STRING" id="695850.A0A067BIU1"/>
<evidence type="ECO:0000259" key="7">
    <source>
        <dbReference type="SMART" id="SM01217"/>
    </source>
</evidence>
<protein>
    <recommendedName>
        <fullName evidence="3">beta-glucosidase</fullName>
        <ecNumber evidence="3">3.2.1.21</ecNumber>
    </recommendedName>
</protein>
<evidence type="ECO:0000256" key="6">
    <source>
        <dbReference type="ARBA" id="ARBA00023295"/>
    </source>
</evidence>
<dbReference type="GeneID" id="24142331"/>
<evidence type="ECO:0000256" key="2">
    <source>
        <dbReference type="ARBA" id="ARBA00005336"/>
    </source>
</evidence>
<dbReference type="InterPro" id="IPR017853">
    <property type="entry name" value="GH"/>
</dbReference>
<dbReference type="InterPro" id="IPR036962">
    <property type="entry name" value="Glyco_hydro_3_N_sf"/>
</dbReference>
<dbReference type="OrthoDB" id="416222at2759"/>
<keyword evidence="6" id="KW-0326">Glycosidase</keyword>
<evidence type="ECO:0000256" key="1">
    <source>
        <dbReference type="ARBA" id="ARBA00000448"/>
    </source>
</evidence>
<dbReference type="InterPro" id="IPR036881">
    <property type="entry name" value="Glyco_hydro_3_C_sf"/>
</dbReference>
<evidence type="ECO:0000313" key="8">
    <source>
        <dbReference type="EMBL" id="KDO18093.1"/>
    </source>
</evidence>